<name>A0A6I6ETL1_9CLOT</name>
<comment type="cofactor">
    <cofactor evidence="3">
        <name>Fe(2+)</name>
        <dbReference type="ChEBI" id="CHEBI:29033"/>
    </cofactor>
    <text evidence="3">Binds 1 Fe(2+) ion.</text>
</comment>
<dbReference type="GO" id="GO:0042586">
    <property type="term" value="F:peptide deformylase activity"/>
    <property type="evidence" value="ECO:0007669"/>
    <property type="project" value="UniProtKB-UniRule"/>
</dbReference>
<dbReference type="NCBIfam" id="NF001159">
    <property type="entry name" value="PRK00150.1-3"/>
    <property type="match status" value="1"/>
</dbReference>
<dbReference type="EMBL" id="CP046522">
    <property type="protein sequence ID" value="QGU95693.1"/>
    <property type="molecule type" value="Genomic_DNA"/>
</dbReference>
<keyword evidence="3" id="KW-0479">Metal-binding</keyword>
<evidence type="ECO:0000256" key="1">
    <source>
        <dbReference type="ARBA" id="ARBA00010759"/>
    </source>
</evidence>
<dbReference type="SUPFAM" id="SSF56420">
    <property type="entry name" value="Peptide deformylase"/>
    <property type="match status" value="1"/>
</dbReference>
<keyword evidence="3" id="KW-0648">Protein biosynthesis</keyword>
<dbReference type="NCBIfam" id="TIGR00079">
    <property type="entry name" value="pept_deformyl"/>
    <property type="match status" value="1"/>
</dbReference>
<keyword evidence="5" id="KW-1185">Reference proteome</keyword>
<dbReference type="GO" id="GO:0006412">
    <property type="term" value="P:translation"/>
    <property type="evidence" value="ECO:0007669"/>
    <property type="project" value="UniProtKB-UniRule"/>
</dbReference>
<dbReference type="InterPro" id="IPR036821">
    <property type="entry name" value="Peptide_deformylase_sf"/>
</dbReference>
<protein>
    <recommendedName>
        <fullName evidence="3">Peptide deformylase</fullName>
        <shortName evidence="3">PDF</shortName>
        <ecNumber evidence="3">3.5.1.88</ecNumber>
    </recommendedName>
    <alternativeName>
        <fullName evidence="3">Polypeptide deformylase</fullName>
    </alternativeName>
</protein>
<evidence type="ECO:0000256" key="2">
    <source>
        <dbReference type="ARBA" id="ARBA00023004"/>
    </source>
</evidence>
<dbReference type="PIRSF" id="PIRSF004749">
    <property type="entry name" value="Pep_def"/>
    <property type="match status" value="1"/>
</dbReference>
<reference evidence="4 5" key="1">
    <citation type="submission" date="2019-12" db="EMBL/GenBank/DDBJ databases">
        <title>Genome sequenceing of Clostridium bovifaecis.</title>
        <authorList>
            <person name="Yao Y."/>
        </authorList>
    </citation>
    <scope>NUCLEOTIDE SEQUENCE [LARGE SCALE GENOMIC DNA]</scope>
    <source>
        <strain evidence="4 5">BXX</strain>
    </source>
</reference>
<comment type="similarity">
    <text evidence="1 3">Belongs to the polypeptide deformylase family.</text>
</comment>
<dbReference type="CDD" id="cd00487">
    <property type="entry name" value="Pep_deformylase"/>
    <property type="match status" value="1"/>
</dbReference>
<sequence>MAVREILTADDQLLKRKSRRILDIDNDVLELIQDLKDTLYAGDGVGLAAPQIGVLKRVFIIDLRNGEEPLILLNPKIIRKIGQYADREGCLSYPGYEGDVVRPKKVVVTGMNEKGNIIQYEALGLMARAICHETDHLDGILYMDIAKKIYKLQQEPVKEI</sequence>
<gene>
    <name evidence="3 4" type="primary">def</name>
    <name evidence="4" type="ORF">GOM49_11865</name>
</gene>
<dbReference type="AlphaFoldDB" id="A0A6I6ETL1"/>
<evidence type="ECO:0000313" key="5">
    <source>
        <dbReference type="Proteomes" id="UP000422764"/>
    </source>
</evidence>
<comment type="catalytic activity">
    <reaction evidence="3">
        <text>N-terminal N-formyl-L-methionyl-[peptide] + H2O = N-terminal L-methionyl-[peptide] + formate</text>
        <dbReference type="Rhea" id="RHEA:24420"/>
        <dbReference type="Rhea" id="RHEA-COMP:10639"/>
        <dbReference type="Rhea" id="RHEA-COMP:10640"/>
        <dbReference type="ChEBI" id="CHEBI:15377"/>
        <dbReference type="ChEBI" id="CHEBI:15740"/>
        <dbReference type="ChEBI" id="CHEBI:49298"/>
        <dbReference type="ChEBI" id="CHEBI:64731"/>
        <dbReference type="EC" id="3.5.1.88"/>
    </reaction>
</comment>
<dbReference type="EC" id="3.5.1.88" evidence="3"/>
<keyword evidence="3 4" id="KW-0378">Hydrolase</keyword>
<dbReference type="PRINTS" id="PR01576">
    <property type="entry name" value="PDEFORMYLASE"/>
</dbReference>
<dbReference type="Proteomes" id="UP000422764">
    <property type="component" value="Chromosome"/>
</dbReference>
<dbReference type="PANTHER" id="PTHR10458:SF22">
    <property type="entry name" value="PEPTIDE DEFORMYLASE"/>
    <property type="match status" value="1"/>
</dbReference>
<dbReference type="Pfam" id="PF01327">
    <property type="entry name" value="Pep_deformylase"/>
    <property type="match status" value="1"/>
</dbReference>
<evidence type="ECO:0000313" key="4">
    <source>
        <dbReference type="EMBL" id="QGU95693.1"/>
    </source>
</evidence>
<dbReference type="InterPro" id="IPR023635">
    <property type="entry name" value="Peptide_deformylase"/>
</dbReference>
<dbReference type="HAMAP" id="MF_00163">
    <property type="entry name" value="Pep_deformylase"/>
    <property type="match status" value="1"/>
</dbReference>
<keyword evidence="2 3" id="KW-0408">Iron</keyword>
<proteinExistence type="inferred from homology"/>
<accession>A0A6I6ETL1</accession>
<dbReference type="Gene3D" id="3.90.45.10">
    <property type="entry name" value="Peptide deformylase"/>
    <property type="match status" value="1"/>
</dbReference>
<comment type="function">
    <text evidence="3">Removes the formyl group from the N-terminal Met of newly synthesized proteins. Requires at least a dipeptide for an efficient rate of reaction. N-terminal L-methionine is a prerequisite for activity but the enzyme has broad specificity at other positions.</text>
</comment>
<feature type="binding site" evidence="3">
    <location>
        <position position="136"/>
    </location>
    <ligand>
        <name>Fe cation</name>
        <dbReference type="ChEBI" id="CHEBI:24875"/>
    </ligand>
</feature>
<dbReference type="GO" id="GO:0046872">
    <property type="term" value="F:metal ion binding"/>
    <property type="evidence" value="ECO:0007669"/>
    <property type="project" value="UniProtKB-KW"/>
</dbReference>
<feature type="active site" evidence="3">
    <location>
        <position position="133"/>
    </location>
</feature>
<feature type="binding site" evidence="3">
    <location>
        <position position="132"/>
    </location>
    <ligand>
        <name>Fe cation</name>
        <dbReference type="ChEBI" id="CHEBI:24875"/>
    </ligand>
</feature>
<organism evidence="4 5">
    <name type="scientific">Clostridium bovifaecis</name>
    <dbReference type="NCBI Taxonomy" id="2184719"/>
    <lineage>
        <taxon>Bacteria</taxon>
        <taxon>Bacillati</taxon>
        <taxon>Bacillota</taxon>
        <taxon>Clostridia</taxon>
        <taxon>Eubacteriales</taxon>
        <taxon>Clostridiaceae</taxon>
        <taxon>Clostridium</taxon>
    </lineage>
</organism>
<feature type="binding site" evidence="3">
    <location>
        <position position="90"/>
    </location>
    <ligand>
        <name>Fe cation</name>
        <dbReference type="ChEBI" id="CHEBI:24875"/>
    </ligand>
</feature>
<evidence type="ECO:0000256" key="3">
    <source>
        <dbReference type="HAMAP-Rule" id="MF_00163"/>
    </source>
</evidence>
<dbReference type="PANTHER" id="PTHR10458">
    <property type="entry name" value="PEPTIDE DEFORMYLASE"/>
    <property type="match status" value="1"/>
</dbReference>